<comment type="caution">
    <text evidence="3">The sequence shown here is derived from an EMBL/GenBank/DDBJ whole genome shotgun (WGS) entry which is preliminary data.</text>
</comment>
<dbReference type="Pfam" id="PF08327">
    <property type="entry name" value="AHSA1"/>
    <property type="match status" value="1"/>
</dbReference>
<evidence type="ECO:0000256" key="1">
    <source>
        <dbReference type="ARBA" id="ARBA00006817"/>
    </source>
</evidence>
<evidence type="ECO:0000313" key="4">
    <source>
        <dbReference type="Proteomes" id="UP000076335"/>
    </source>
</evidence>
<gene>
    <name evidence="3" type="ORF">AUP42_16930</name>
</gene>
<dbReference type="AlphaFoldDB" id="A0A154L6L9"/>
<feature type="domain" description="Activator of Hsp90 ATPase homologue 1/2-like C-terminal" evidence="2">
    <location>
        <begin position="28"/>
        <end position="149"/>
    </location>
</feature>
<dbReference type="RefSeq" id="WP_062951008.1">
    <property type="nucleotide sequence ID" value="NZ_LPVY01000008.1"/>
</dbReference>
<reference evidence="3 4" key="1">
    <citation type="submission" date="2015-12" db="EMBL/GenBank/DDBJ databases">
        <title>Genome sequence of Thalassospira lucentensis MCCC 1A02072.</title>
        <authorList>
            <person name="Lu L."/>
            <person name="Lai Q."/>
            <person name="Shao Z."/>
            <person name="Qian P."/>
        </authorList>
    </citation>
    <scope>NUCLEOTIDE SEQUENCE [LARGE SCALE GENOMIC DNA]</scope>
    <source>
        <strain evidence="3 4">MCCC 1A02072</strain>
    </source>
</reference>
<protein>
    <submittedName>
        <fullName evidence="3">ATPase</fullName>
    </submittedName>
</protein>
<evidence type="ECO:0000313" key="3">
    <source>
        <dbReference type="EMBL" id="KZB65657.1"/>
    </source>
</evidence>
<accession>A0A154L6L9</accession>
<comment type="similarity">
    <text evidence="1">Belongs to the AHA1 family.</text>
</comment>
<dbReference type="EMBL" id="LPVY01000008">
    <property type="protein sequence ID" value="KZB65657.1"/>
    <property type="molecule type" value="Genomic_DNA"/>
</dbReference>
<evidence type="ECO:0000259" key="2">
    <source>
        <dbReference type="Pfam" id="PF08327"/>
    </source>
</evidence>
<proteinExistence type="inferred from homology"/>
<name>A0A154L6L9_9PROT</name>
<dbReference type="Proteomes" id="UP000076335">
    <property type="component" value="Unassembled WGS sequence"/>
</dbReference>
<organism evidence="3 4">
    <name type="scientific">Thalassospira lucentensis</name>
    <dbReference type="NCBI Taxonomy" id="168935"/>
    <lineage>
        <taxon>Bacteria</taxon>
        <taxon>Pseudomonadati</taxon>
        <taxon>Pseudomonadota</taxon>
        <taxon>Alphaproteobacteria</taxon>
        <taxon>Rhodospirillales</taxon>
        <taxon>Thalassospiraceae</taxon>
        <taxon>Thalassospira</taxon>
    </lineage>
</organism>
<sequence length="177" mass="19841">MTNFGKIDDFGTLIEPATLKIQRLLPGPIERAWSYLTEDEFLSKWLASAGMELKVGAPFEFVWRNDTLTNPPGNKPAGFGGEHRMQSKITALEPLRRLAFTWVGSGDVSFELEPSGDQVLLTIIHRRLADRSNLLSVSAGWHAHIDILTGRISGIEPEPFWNNWARLKDAYGRKIPA</sequence>
<dbReference type="SUPFAM" id="SSF55961">
    <property type="entry name" value="Bet v1-like"/>
    <property type="match status" value="1"/>
</dbReference>
<dbReference type="InterPro" id="IPR013538">
    <property type="entry name" value="ASHA1/2-like_C"/>
</dbReference>
<dbReference type="OrthoDB" id="9800600at2"/>
<dbReference type="Gene3D" id="3.30.530.20">
    <property type="match status" value="1"/>
</dbReference>
<dbReference type="CDD" id="cd08899">
    <property type="entry name" value="SRPBCC_CalC_Aha1-like_6"/>
    <property type="match status" value="1"/>
</dbReference>
<dbReference type="InterPro" id="IPR023393">
    <property type="entry name" value="START-like_dom_sf"/>
</dbReference>